<proteinExistence type="predicted"/>
<dbReference type="Proteomes" id="UP001595955">
    <property type="component" value="Unassembled WGS sequence"/>
</dbReference>
<accession>A0ABV9DAG5</accession>
<dbReference type="EMBL" id="JBHSGF010000006">
    <property type="protein sequence ID" value="MFC4555652.1"/>
    <property type="molecule type" value="Genomic_DNA"/>
</dbReference>
<name>A0ABV9DAG5_9MICO</name>
<comment type="caution">
    <text evidence="1">The sequence shown here is derived from an EMBL/GenBank/DDBJ whole genome shotgun (WGS) entry which is preliminary data.</text>
</comment>
<reference evidence="2" key="1">
    <citation type="journal article" date="2019" name="Int. J. Syst. Evol. Microbiol.">
        <title>The Global Catalogue of Microorganisms (GCM) 10K type strain sequencing project: providing services to taxonomists for standard genome sequencing and annotation.</title>
        <authorList>
            <consortium name="The Broad Institute Genomics Platform"/>
            <consortium name="The Broad Institute Genome Sequencing Center for Infectious Disease"/>
            <person name="Wu L."/>
            <person name="Ma J."/>
        </authorList>
    </citation>
    <scope>NUCLEOTIDE SEQUENCE [LARGE SCALE GENOMIC DNA]</scope>
    <source>
        <strain evidence="2">JCM 3369</strain>
    </source>
</reference>
<gene>
    <name evidence="1" type="ORF">ACFO3F_10380</name>
</gene>
<dbReference type="RefSeq" id="WP_122823494.1">
    <property type="nucleotide sequence ID" value="NZ_CP033325.1"/>
</dbReference>
<keyword evidence="2" id="KW-1185">Reference proteome</keyword>
<organism evidence="1 2">
    <name type="scientific">Georgenia faecalis</name>
    <dbReference type="NCBI Taxonomy" id="2483799"/>
    <lineage>
        <taxon>Bacteria</taxon>
        <taxon>Bacillati</taxon>
        <taxon>Actinomycetota</taxon>
        <taxon>Actinomycetes</taxon>
        <taxon>Micrococcales</taxon>
        <taxon>Bogoriellaceae</taxon>
        <taxon>Georgenia</taxon>
    </lineage>
</organism>
<sequence>MAAHEEGERAFATWDAAVAAVRGQLGTENGQWFIDALEWPVLRDGSLHREGPVPPADVIAQVLERLGEGQPPAALLDQVVAADDALLSVAARRRAGTGERERFWANVRHRSQAPELSLLRTLPEDPAHRYVRDELEPVSRALDAVGVQLGTAQALASPRWWPGRAATLRRELARLTDPMSLAGIHRTLMEARRPPGRAWYDALGRATELERGEGVPPFDPVDWILSALRYRIDVTDDLAPSR</sequence>
<evidence type="ECO:0000313" key="1">
    <source>
        <dbReference type="EMBL" id="MFC4555652.1"/>
    </source>
</evidence>
<protein>
    <submittedName>
        <fullName evidence="1">Uncharacterized protein</fullName>
    </submittedName>
</protein>
<evidence type="ECO:0000313" key="2">
    <source>
        <dbReference type="Proteomes" id="UP001595955"/>
    </source>
</evidence>